<dbReference type="Proteomes" id="UP000774804">
    <property type="component" value="Unassembled WGS sequence"/>
</dbReference>
<gene>
    <name evidence="6" type="ORF">JG687_00015164</name>
    <name evidence="7" type="ORF">PC110_g15751</name>
    <name evidence="1" type="ORF">PC113_g11912</name>
    <name evidence="2" type="ORF">PC115_g10607</name>
    <name evidence="3" type="ORF">PC117_g15626</name>
    <name evidence="4" type="ORF">PC118_g1305</name>
    <name evidence="5" type="ORF">PC129_g12672</name>
</gene>
<dbReference type="VEuPathDB" id="FungiDB:PC110_g15751"/>
<dbReference type="Proteomes" id="UP000251314">
    <property type="component" value="Unassembled WGS sequence"/>
</dbReference>
<dbReference type="EMBL" id="RCMG01000349">
    <property type="protein sequence ID" value="KAG2856049.1"/>
    <property type="molecule type" value="Genomic_DNA"/>
</dbReference>
<evidence type="ECO:0000313" key="4">
    <source>
        <dbReference type="EMBL" id="KAG2998394.1"/>
    </source>
</evidence>
<dbReference type="EMBL" id="RCMV01000482">
    <property type="protein sequence ID" value="KAG3216483.1"/>
    <property type="molecule type" value="Genomic_DNA"/>
</dbReference>
<dbReference type="PANTHER" id="PTHR37067:SF3">
    <property type="entry name" value="PX DOMAIN-CONTAINING PROTEIN"/>
    <property type="match status" value="1"/>
</dbReference>
<evidence type="ECO:0000313" key="7">
    <source>
        <dbReference type="EMBL" id="RAW27851.1"/>
    </source>
</evidence>
<dbReference type="EMBL" id="MJFZ01000532">
    <property type="protein sequence ID" value="RAW27851.1"/>
    <property type="molecule type" value="Genomic_DNA"/>
</dbReference>
<reference evidence="7 8" key="1">
    <citation type="submission" date="2018-01" db="EMBL/GenBank/DDBJ databases">
        <title>Draft genome of the strawberry crown rot pathogen Phytophthora cactorum.</title>
        <authorList>
            <person name="Armitage A.D."/>
            <person name="Lysoe E."/>
            <person name="Nellist C.F."/>
            <person name="Harrison R.J."/>
            <person name="Brurberg M.B."/>
        </authorList>
    </citation>
    <scope>NUCLEOTIDE SEQUENCE [LARGE SCALE GENOMIC DNA]</scope>
    <source>
        <strain evidence="7 8">10300</strain>
    </source>
</reference>
<dbReference type="EMBL" id="JAENGZ010001313">
    <property type="protein sequence ID" value="KAG6948944.1"/>
    <property type="molecule type" value="Genomic_DNA"/>
</dbReference>
<protein>
    <submittedName>
        <fullName evidence="7">Uncharacterized protein</fullName>
    </submittedName>
</protein>
<dbReference type="Proteomes" id="UP000736787">
    <property type="component" value="Unassembled WGS sequence"/>
</dbReference>
<dbReference type="EMBL" id="RCML01000016">
    <property type="protein sequence ID" value="KAG2998394.1"/>
    <property type="molecule type" value="Genomic_DNA"/>
</dbReference>
<dbReference type="EMBL" id="RCMK01000528">
    <property type="protein sequence ID" value="KAG2923772.1"/>
    <property type="molecule type" value="Genomic_DNA"/>
</dbReference>
<organism evidence="7 8">
    <name type="scientific">Phytophthora cactorum</name>
    <dbReference type="NCBI Taxonomy" id="29920"/>
    <lineage>
        <taxon>Eukaryota</taxon>
        <taxon>Sar</taxon>
        <taxon>Stramenopiles</taxon>
        <taxon>Oomycota</taxon>
        <taxon>Peronosporomycetes</taxon>
        <taxon>Peronosporales</taxon>
        <taxon>Peronosporaceae</taxon>
        <taxon>Phytophthora</taxon>
    </lineage>
</organism>
<dbReference type="OrthoDB" id="167947at2759"/>
<reference evidence="1" key="2">
    <citation type="submission" date="2018-10" db="EMBL/GenBank/DDBJ databases">
        <title>Effector identification in a new, highly contiguous assembly of the strawberry crown rot pathogen Phytophthora cactorum.</title>
        <authorList>
            <person name="Armitage A.D."/>
            <person name="Nellist C.F."/>
            <person name="Bates H."/>
            <person name="Vickerstaff R.J."/>
            <person name="Harrison R.J."/>
        </authorList>
    </citation>
    <scope>NUCLEOTIDE SEQUENCE</scope>
    <source>
        <strain evidence="1">15-7</strain>
        <strain evidence="2">4032</strain>
        <strain evidence="3">4040</strain>
        <strain evidence="4">P415</strain>
        <strain evidence="5">P421</strain>
    </source>
</reference>
<dbReference type="EMBL" id="RCMI01000316">
    <property type="protein sequence ID" value="KAG2917925.1"/>
    <property type="molecule type" value="Genomic_DNA"/>
</dbReference>
<name>A0A329RTC9_9STRA</name>
<keyword evidence="8" id="KW-1185">Reference proteome</keyword>
<dbReference type="Proteomes" id="UP000697107">
    <property type="component" value="Unassembled WGS sequence"/>
</dbReference>
<dbReference type="STRING" id="29920.A0A329RTC9"/>
<dbReference type="PANTHER" id="PTHR37067">
    <property type="entry name" value="PX DOMAIN-CONTAINING PROTEIN"/>
    <property type="match status" value="1"/>
</dbReference>
<sequence>MLTLEAIDLKRISRSTARGFVEVAAGIVDIVTERDDGNQMLDENSLSYSAVPVVLPQQLVSMGMHEFVVMLNTYNERPLEHYKCEDHVERIGAEFKKLTCDAQKNEMVRDMLQQNVENDPGFTESWGSIAATYPAQTVF</sequence>
<evidence type="ECO:0000313" key="6">
    <source>
        <dbReference type="EMBL" id="KAG6948944.1"/>
    </source>
</evidence>
<dbReference type="AlphaFoldDB" id="A0A329RTC9"/>
<evidence type="ECO:0000313" key="8">
    <source>
        <dbReference type="Proteomes" id="UP000251314"/>
    </source>
</evidence>
<dbReference type="Proteomes" id="UP000760860">
    <property type="component" value="Unassembled WGS sequence"/>
</dbReference>
<accession>A0A329RTC9</accession>
<evidence type="ECO:0000313" key="1">
    <source>
        <dbReference type="EMBL" id="KAG2856049.1"/>
    </source>
</evidence>
<evidence type="ECO:0000313" key="3">
    <source>
        <dbReference type="EMBL" id="KAG2923772.1"/>
    </source>
</evidence>
<dbReference type="Proteomes" id="UP000688947">
    <property type="component" value="Unassembled WGS sequence"/>
</dbReference>
<dbReference type="Proteomes" id="UP000735874">
    <property type="component" value="Unassembled WGS sequence"/>
</dbReference>
<comment type="caution">
    <text evidence="7">The sequence shown here is derived from an EMBL/GenBank/DDBJ whole genome shotgun (WGS) entry which is preliminary data.</text>
</comment>
<evidence type="ECO:0000313" key="2">
    <source>
        <dbReference type="EMBL" id="KAG2917925.1"/>
    </source>
</evidence>
<reference evidence="6" key="3">
    <citation type="submission" date="2021-01" db="EMBL/GenBank/DDBJ databases">
        <title>Phytophthora aleatoria, a newly-described species from Pinus radiata is distinct from Phytophthora cactorum isolates based on comparative genomics.</title>
        <authorList>
            <person name="Mcdougal R."/>
            <person name="Panda P."/>
            <person name="Williams N."/>
            <person name="Studholme D.J."/>
        </authorList>
    </citation>
    <scope>NUCLEOTIDE SEQUENCE</scope>
    <source>
        <strain evidence="6">NZFS 3830</strain>
    </source>
</reference>
<evidence type="ECO:0000313" key="5">
    <source>
        <dbReference type="EMBL" id="KAG3216483.1"/>
    </source>
</evidence>
<proteinExistence type="predicted"/>